<feature type="compositionally biased region" description="Polar residues" evidence="12">
    <location>
        <begin position="1"/>
        <end position="14"/>
    </location>
</feature>
<evidence type="ECO:0000256" key="5">
    <source>
        <dbReference type="ARBA" id="ARBA00022723"/>
    </source>
</evidence>
<dbReference type="STRING" id="1965070.A0A443QLQ3"/>
<dbReference type="SMART" id="SM00184">
    <property type="entry name" value="RING"/>
    <property type="match status" value="1"/>
</dbReference>
<keyword evidence="8" id="KW-0833">Ubl conjugation pathway</keyword>
<dbReference type="Gene3D" id="3.30.40.10">
    <property type="entry name" value="Zinc/RING finger domain, C3HC4 (zinc finger)"/>
    <property type="match status" value="1"/>
</dbReference>
<keyword evidence="6" id="KW-0227">DNA damage</keyword>
<comment type="catalytic activity">
    <reaction evidence="1">
        <text>S-ubiquitinyl-[E2 ubiquitin-conjugating enzyme]-L-cysteine + [acceptor protein]-L-lysine = [E2 ubiquitin-conjugating enzyme]-L-cysteine + N(6)-ubiquitinyl-[acceptor protein]-L-lysine.</text>
        <dbReference type="EC" id="2.3.2.27"/>
    </reaction>
</comment>
<dbReference type="EMBL" id="NCKU01005981">
    <property type="protein sequence ID" value="RWS03964.1"/>
    <property type="molecule type" value="Genomic_DNA"/>
</dbReference>
<dbReference type="Proteomes" id="UP000285301">
    <property type="component" value="Unassembled WGS sequence"/>
</dbReference>
<dbReference type="SUPFAM" id="SSF57850">
    <property type="entry name" value="RING/U-box"/>
    <property type="match status" value="1"/>
</dbReference>
<feature type="region of interest" description="Disordered" evidence="12">
    <location>
        <begin position="1"/>
        <end position="21"/>
    </location>
</feature>
<keyword evidence="9" id="KW-0862">Zinc</keyword>
<evidence type="ECO:0000256" key="8">
    <source>
        <dbReference type="ARBA" id="ARBA00022786"/>
    </source>
</evidence>
<evidence type="ECO:0000256" key="11">
    <source>
        <dbReference type="PROSITE-ProRule" id="PRU00175"/>
    </source>
</evidence>
<evidence type="ECO:0000259" key="13">
    <source>
        <dbReference type="PROSITE" id="PS50089"/>
    </source>
</evidence>
<dbReference type="GO" id="GO:0006302">
    <property type="term" value="P:double-strand break repair"/>
    <property type="evidence" value="ECO:0007669"/>
    <property type="project" value="TreeGrafter"/>
</dbReference>
<comment type="caution">
    <text evidence="14">The sequence shown here is derived from an EMBL/GenBank/DDBJ whole genome shotgun (WGS) entry which is preliminary data.</text>
</comment>
<evidence type="ECO:0000256" key="9">
    <source>
        <dbReference type="ARBA" id="ARBA00022833"/>
    </source>
</evidence>
<evidence type="ECO:0000256" key="3">
    <source>
        <dbReference type="ARBA" id="ARBA00012483"/>
    </source>
</evidence>
<keyword evidence="7 11" id="KW-0863">Zinc-finger</keyword>
<protein>
    <recommendedName>
        <fullName evidence="3">RING-type E3 ubiquitin transferase</fullName>
        <ecNumber evidence="3">2.3.2.27</ecNumber>
    </recommendedName>
</protein>
<proteinExistence type="predicted"/>
<keyword evidence="15" id="KW-1185">Reference proteome</keyword>
<dbReference type="InterPro" id="IPR001841">
    <property type="entry name" value="Znf_RING"/>
</dbReference>
<dbReference type="InterPro" id="IPR017907">
    <property type="entry name" value="Znf_RING_CS"/>
</dbReference>
<dbReference type="GO" id="GO:0008270">
    <property type="term" value="F:zinc ion binding"/>
    <property type="evidence" value="ECO:0007669"/>
    <property type="project" value="UniProtKB-KW"/>
</dbReference>
<evidence type="ECO:0000256" key="1">
    <source>
        <dbReference type="ARBA" id="ARBA00000900"/>
    </source>
</evidence>
<evidence type="ECO:0000313" key="15">
    <source>
        <dbReference type="Proteomes" id="UP000285301"/>
    </source>
</evidence>
<dbReference type="Pfam" id="PF13923">
    <property type="entry name" value="zf-C3HC4_2"/>
    <property type="match status" value="1"/>
</dbReference>
<dbReference type="PROSITE" id="PS50089">
    <property type="entry name" value="ZF_RING_2"/>
    <property type="match status" value="1"/>
</dbReference>
<dbReference type="GO" id="GO:0035861">
    <property type="term" value="C:site of double-strand break"/>
    <property type="evidence" value="ECO:0007669"/>
    <property type="project" value="TreeGrafter"/>
</dbReference>
<evidence type="ECO:0000256" key="6">
    <source>
        <dbReference type="ARBA" id="ARBA00022763"/>
    </source>
</evidence>
<evidence type="ECO:0000256" key="4">
    <source>
        <dbReference type="ARBA" id="ARBA00022679"/>
    </source>
</evidence>
<dbReference type="InterPro" id="IPR013083">
    <property type="entry name" value="Znf_RING/FYVE/PHD"/>
</dbReference>
<comment type="subcellular location">
    <subcellularLocation>
        <location evidence="2">Nucleus</location>
    </subcellularLocation>
</comment>
<dbReference type="PANTHER" id="PTHR23328">
    <property type="entry name" value="RING-TYPE DOMAIN-CONTAINING PROTEIN"/>
    <property type="match status" value="1"/>
</dbReference>
<evidence type="ECO:0000256" key="7">
    <source>
        <dbReference type="ARBA" id="ARBA00022771"/>
    </source>
</evidence>
<keyword evidence="5" id="KW-0479">Metal-binding</keyword>
<organism evidence="14 15">
    <name type="scientific">Dinothrombium tinctorium</name>
    <dbReference type="NCBI Taxonomy" id="1965070"/>
    <lineage>
        <taxon>Eukaryota</taxon>
        <taxon>Metazoa</taxon>
        <taxon>Ecdysozoa</taxon>
        <taxon>Arthropoda</taxon>
        <taxon>Chelicerata</taxon>
        <taxon>Arachnida</taxon>
        <taxon>Acari</taxon>
        <taxon>Acariformes</taxon>
        <taxon>Trombidiformes</taxon>
        <taxon>Prostigmata</taxon>
        <taxon>Anystina</taxon>
        <taxon>Parasitengona</taxon>
        <taxon>Trombidioidea</taxon>
        <taxon>Trombidiidae</taxon>
        <taxon>Dinothrombium</taxon>
    </lineage>
</organism>
<evidence type="ECO:0000256" key="2">
    <source>
        <dbReference type="ARBA" id="ARBA00004123"/>
    </source>
</evidence>
<gene>
    <name evidence="14" type="ORF">B4U79_19104</name>
</gene>
<keyword evidence="10" id="KW-0539">Nucleus</keyword>
<dbReference type="AlphaFoldDB" id="A0A443QLQ3"/>
<dbReference type="InterPro" id="IPR051657">
    <property type="entry name" value="RNF168/RNF169_E3_ubiq-ligase"/>
</dbReference>
<reference evidence="14 15" key="1">
    <citation type="journal article" date="2018" name="Gigascience">
        <title>Genomes of trombidid mites reveal novel predicted allergens and laterally-transferred genes associated with secondary metabolism.</title>
        <authorList>
            <person name="Dong X."/>
            <person name="Chaisiri K."/>
            <person name="Xia D."/>
            <person name="Armstrong S.D."/>
            <person name="Fang Y."/>
            <person name="Donnelly M.J."/>
            <person name="Kadowaki T."/>
            <person name="McGarry J.W."/>
            <person name="Darby A.C."/>
            <person name="Makepeace B.L."/>
        </authorList>
    </citation>
    <scope>NUCLEOTIDE SEQUENCE [LARGE SCALE GENOMIC DNA]</scope>
    <source>
        <strain evidence="14">UoL-WK</strain>
    </source>
</reference>
<name>A0A443QLQ3_9ACAR</name>
<evidence type="ECO:0000313" key="14">
    <source>
        <dbReference type="EMBL" id="RWS03964.1"/>
    </source>
</evidence>
<dbReference type="GO" id="GO:0031491">
    <property type="term" value="F:nucleosome binding"/>
    <property type="evidence" value="ECO:0007669"/>
    <property type="project" value="TreeGrafter"/>
</dbReference>
<dbReference type="PANTHER" id="PTHR23328:SF0">
    <property type="entry name" value="RING-TYPE DOMAIN-CONTAINING PROTEIN"/>
    <property type="match status" value="1"/>
</dbReference>
<evidence type="ECO:0000256" key="10">
    <source>
        <dbReference type="ARBA" id="ARBA00023242"/>
    </source>
</evidence>
<dbReference type="GO" id="GO:0061630">
    <property type="term" value="F:ubiquitin protein ligase activity"/>
    <property type="evidence" value="ECO:0007669"/>
    <property type="project" value="UniProtKB-EC"/>
</dbReference>
<sequence length="272" mass="31828">METQSRSRSNTSTDAEGEHRRPLLKFEEMKRDLMKISQEKSKMEEIYKTSRRKRDEEHKELVREIKSKNNAVESALLCGICHDKLVRPYTIQCQHTFCAECISQVSINEENYRLCPFCRKPFRLTLPATQHNTVIEEIKSWIVVGTQNLLADNDGDKEYPKCEICAYQHPTFIYIVRCKWNMQKEMKVGECCAKYLTNKAIIPEAKKEELKLLGPRELEADSVLVTPDGRKHRFTIYPLQNRFSASVVSTEMHKNEFIKDENNMHIYGTTEK</sequence>
<dbReference type="OrthoDB" id="654191at2759"/>
<dbReference type="EC" id="2.3.2.27" evidence="3"/>
<accession>A0A443QLQ3</accession>
<dbReference type="PROSITE" id="PS00518">
    <property type="entry name" value="ZF_RING_1"/>
    <property type="match status" value="1"/>
</dbReference>
<feature type="domain" description="RING-type" evidence="13">
    <location>
        <begin position="78"/>
        <end position="119"/>
    </location>
</feature>
<keyword evidence="4" id="KW-0808">Transferase</keyword>
<evidence type="ECO:0000256" key="12">
    <source>
        <dbReference type="SAM" id="MobiDB-lite"/>
    </source>
</evidence>
<dbReference type="GO" id="GO:0005634">
    <property type="term" value="C:nucleus"/>
    <property type="evidence" value="ECO:0007669"/>
    <property type="project" value="UniProtKB-SubCell"/>
</dbReference>